<evidence type="ECO:0000313" key="1">
    <source>
        <dbReference type="EMBL" id="AEC46110.1"/>
    </source>
</evidence>
<protein>
    <submittedName>
        <fullName evidence="1">Uncharacterized protein</fullName>
    </submittedName>
</protein>
<keyword evidence="2" id="KW-1185">Reference proteome</keyword>
<dbReference type="EMBL" id="CP002669">
    <property type="protein sequence ID" value="AEC46110.1"/>
    <property type="molecule type" value="Genomic_DNA"/>
</dbReference>
<proteinExistence type="predicted"/>
<name>A0ABM5M6M8_MESHM</name>
<sequence>MYLEIKLKKLNKTAIKKQKTKKRAKALFFVKR</sequence>
<gene>
    <name evidence="1" type="ordered locus">SRH_02815</name>
</gene>
<evidence type="ECO:0000313" key="2">
    <source>
        <dbReference type="Proteomes" id="UP000008738"/>
    </source>
</evidence>
<organism evidence="1 2">
    <name type="scientific">Mesomycoplasma hyorhinis (strain MCLD)</name>
    <name type="common">Mycoplasma hyorhinis</name>
    <dbReference type="NCBI Taxonomy" id="936139"/>
    <lineage>
        <taxon>Bacteria</taxon>
        <taxon>Bacillati</taxon>
        <taxon>Mycoplasmatota</taxon>
        <taxon>Mycoplasmoidales</taxon>
        <taxon>Metamycoplasmataceae</taxon>
        <taxon>Mesomycoplasma</taxon>
    </lineage>
</organism>
<reference evidence="1 2" key="1">
    <citation type="journal article" date="2011" name="J. Bacteriol.">
        <title>Genome analysis of a Mycoplasma hyorhinis strain derived from a primary human melanoma cell line.</title>
        <authorList>
            <person name="Kornspan J.D."/>
            <person name="Lysnyansky I."/>
            <person name="Kahan T."/>
            <person name="Herrmann R."/>
            <person name="Rottem S."/>
            <person name="Nir-Paz R."/>
        </authorList>
    </citation>
    <scope>NUCLEOTIDE SEQUENCE [LARGE SCALE GENOMIC DNA]</scope>
    <source>
        <strain evidence="1 2">MCLD</strain>
    </source>
</reference>
<dbReference type="Proteomes" id="UP000008738">
    <property type="component" value="Chromosome"/>
</dbReference>
<accession>A0ABM5M6M8</accession>